<evidence type="ECO:0000313" key="3">
    <source>
        <dbReference type="EMBL" id="MFL0298191.1"/>
    </source>
</evidence>
<dbReference type="EMBL" id="JBEWZF010000001">
    <property type="protein sequence ID" value="MFL0298191.1"/>
    <property type="molecule type" value="Genomic_DNA"/>
</dbReference>
<evidence type="ECO:0000259" key="1">
    <source>
        <dbReference type="Pfam" id="PF06054"/>
    </source>
</evidence>
<sequence length="272" mass="32333">MKFALVNNIKSEAVKGVIGLCPSCNSELIAKCGNKMLHHWSHKRVSNCDPWWENEGEWHRNWKNHYPIDWQERLFIDAITNEKHIADVITSNQLVIEFQNSPISQEERNSREKFYKNMVWVVNGSNRKRDYKRFLKASKGFLPGESRSVYNVRDTEDFFPMEWLNSTVPVVLDFNENNKLSIPQNDNLYCLMPFKTRRDYIITVIPRDVFINYTINGQWSSRVKSFSERNELQNTIQNLYVSNFNSVSNVQSKDPKYFTDMKRGKFKVRKRW</sequence>
<evidence type="ECO:0000313" key="4">
    <source>
        <dbReference type="Proteomes" id="UP001623553"/>
    </source>
</evidence>
<organism evidence="3 4">
    <name type="scientific">Aquirufa novilacunae</name>
    <dbReference type="NCBI Taxonomy" id="3139305"/>
    <lineage>
        <taxon>Bacteria</taxon>
        <taxon>Pseudomonadati</taxon>
        <taxon>Bacteroidota</taxon>
        <taxon>Cytophagia</taxon>
        <taxon>Cytophagales</taxon>
        <taxon>Flectobacillaceae</taxon>
        <taxon>Aquirufa</taxon>
    </lineage>
</organism>
<dbReference type="Pfam" id="PF25164">
    <property type="entry name" value="CoiA_N"/>
    <property type="match status" value="1"/>
</dbReference>
<comment type="caution">
    <text evidence="3">The sequence shown here is derived from an EMBL/GenBank/DDBJ whole genome shotgun (WGS) entry which is preliminary data.</text>
</comment>
<dbReference type="Proteomes" id="UP001623553">
    <property type="component" value="Unassembled WGS sequence"/>
</dbReference>
<feature type="domain" description="Competence protein CoiA nuclease-like" evidence="1">
    <location>
        <begin position="79"/>
        <end position="138"/>
    </location>
</feature>
<protein>
    <submittedName>
        <fullName evidence="3">Competence protein CoiA family protein</fullName>
    </submittedName>
</protein>
<dbReference type="InterPro" id="IPR057253">
    <property type="entry name" value="CoiA-like_N"/>
</dbReference>
<name>A0ABW8U159_9BACT</name>
<dbReference type="Pfam" id="PF06054">
    <property type="entry name" value="CoiA_nuc"/>
    <property type="match status" value="1"/>
</dbReference>
<accession>A0ABW8U159</accession>
<proteinExistence type="predicted"/>
<keyword evidence="4" id="KW-1185">Reference proteome</keyword>
<gene>
    <name evidence="3" type="ORF">AAE961_04845</name>
</gene>
<evidence type="ECO:0000259" key="2">
    <source>
        <dbReference type="Pfam" id="PF25164"/>
    </source>
</evidence>
<dbReference type="InterPro" id="IPR010330">
    <property type="entry name" value="CoiA_nuc"/>
</dbReference>
<feature type="domain" description="Competence protein CoiA-like N-terminal" evidence="2">
    <location>
        <begin position="20"/>
        <end position="49"/>
    </location>
</feature>
<dbReference type="RefSeq" id="WP_406800065.1">
    <property type="nucleotide sequence ID" value="NZ_JBEWZF010000001.1"/>
</dbReference>
<reference evidence="3 4" key="1">
    <citation type="submission" date="2024-07" db="EMBL/GenBank/DDBJ databases">
        <authorList>
            <person name="Pitt A."/>
            <person name="Hahn M.W."/>
        </authorList>
    </citation>
    <scope>NUCLEOTIDE SEQUENCE [LARGE SCALE GENOMIC DNA]</scope>
    <source>
        <strain evidence="3 4">2-BAHN-186B</strain>
    </source>
</reference>